<dbReference type="OrthoDB" id="192887at2759"/>
<feature type="transmembrane region" description="Helical" evidence="7">
    <location>
        <begin position="520"/>
        <end position="543"/>
    </location>
</feature>
<name>A0A1Z5JFA0_FISSO</name>
<evidence type="ECO:0000256" key="5">
    <source>
        <dbReference type="ARBA" id="ARBA00022801"/>
    </source>
</evidence>
<evidence type="ECO:0000256" key="8">
    <source>
        <dbReference type="SAM" id="SignalP"/>
    </source>
</evidence>
<dbReference type="InParanoid" id="A0A1Z5JFA0"/>
<dbReference type="GO" id="GO:0004185">
    <property type="term" value="F:serine-type carboxypeptidase activity"/>
    <property type="evidence" value="ECO:0007669"/>
    <property type="project" value="InterPro"/>
</dbReference>
<dbReference type="SUPFAM" id="SSF53474">
    <property type="entry name" value="alpha/beta-Hydrolases"/>
    <property type="match status" value="1"/>
</dbReference>
<keyword evidence="10" id="KW-1185">Reference proteome</keyword>
<keyword evidence="7" id="KW-0472">Membrane</keyword>
<dbReference type="EMBL" id="BDSP01000055">
    <property type="protein sequence ID" value="GAX12690.1"/>
    <property type="molecule type" value="Genomic_DNA"/>
</dbReference>
<evidence type="ECO:0000256" key="4">
    <source>
        <dbReference type="ARBA" id="ARBA00022729"/>
    </source>
</evidence>
<organism evidence="9 10">
    <name type="scientific">Fistulifera solaris</name>
    <name type="common">Oleaginous diatom</name>
    <dbReference type="NCBI Taxonomy" id="1519565"/>
    <lineage>
        <taxon>Eukaryota</taxon>
        <taxon>Sar</taxon>
        <taxon>Stramenopiles</taxon>
        <taxon>Ochrophyta</taxon>
        <taxon>Bacillariophyta</taxon>
        <taxon>Bacillariophyceae</taxon>
        <taxon>Bacillariophycidae</taxon>
        <taxon>Naviculales</taxon>
        <taxon>Naviculaceae</taxon>
        <taxon>Fistulifera</taxon>
    </lineage>
</organism>
<feature type="signal peptide" evidence="8">
    <location>
        <begin position="1"/>
        <end position="23"/>
    </location>
</feature>
<dbReference type="PROSITE" id="PS00560">
    <property type="entry name" value="CARBOXYPEPT_SER_HIS"/>
    <property type="match status" value="1"/>
</dbReference>
<comment type="caution">
    <text evidence="9">The sequence shown here is derived from an EMBL/GenBank/DDBJ whole genome shotgun (WGS) entry which is preliminary data.</text>
</comment>
<keyword evidence="3" id="KW-0645">Protease</keyword>
<protein>
    <recommendedName>
        <fullName evidence="11">Carboxypeptidase</fullName>
    </recommendedName>
</protein>
<evidence type="ECO:0000313" key="9">
    <source>
        <dbReference type="EMBL" id="GAX12690.1"/>
    </source>
</evidence>
<evidence type="ECO:0000256" key="6">
    <source>
        <dbReference type="ARBA" id="ARBA00023180"/>
    </source>
</evidence>
<dbReference type="Pfam" id="PF00450">
    <property type="entry name" value="Peptidase_S10"/>
    <property type="match status" value="1"/>
</dbReference>
<dbReference type="InterPro" id="IPR029058">
    <property type="entry name" value="AB_hydrolase_fold"/>
</dbReference>
<keyword evidence="2" id="KW-0121">Carboxypeptidase</keyword>
<dbReference type="InterPro" id="IPR033124">
    <property type="entry name" value="Ser_caboxypep_his_AS"/>
</dbReference>
<evidence type="ECO:0000256" key="1">
    <source>
        <dbReference type="ARBA" id="ARBA00009431"/>
    </source>
</evidence>
<evidence type="ECO:0000256" key="7">
    <source>
        <dbReference type="SAM" id="Phobius"/>
    </source>
</evidence>
<dbReference type="AlphaFoldDB" id="A0A1Z5JFA0"/>
<sequence length="570" mass="65166">MITRWSIGVTLLIAILNAKHSRAIRLVPTKRRPRHSSFWQRQRRIAGRRRAIIFQATMPKHPDDHWISNLPNISLSTAHWAGHLPVSSDGTRFFFYWLFAPDTTTINDFDIPLIIWLNGGPGCSSMNGVFLENGPFTIQDEKIQPSKYSWHRLPAYTLYIDQPIGTGLSYKTEQNTYVSTDEQLQTDFYSFLQSFFQLHGDKFVSNHTVHRKVYFAGESYAGRYIPLFLTHILQQNQHSKLQIPIHGAAIGNGWIDPYHQYAGARAAYGMGLVGLSEVHAEMTKELQCQRHLPQVSPVCDNLIPDIVHQSMGQDSEYKVSKFDVRRVEHKTGPRTFPPGKLTLEAYLRNDTVLEALHAAEAASAAVLPFAECQKEPLHQLGHLDGHGVIPEIKSLLEQNVRMFFYNGVLDMVCHHVGTETALENLPWEHQEAWKMADRYAFLVDNQLAGYVKQYRNLFYLKVLNAGHMVPLDVPPVAFAMMKTFVYGQEFRISTQRQDLEQSVARSCVCCGGIASSHLKWIGMGVFVVLAFMVALSCWIIFLMRRRRRQGFNLKYEGVEREENSDVLFRN</sequence>
<evidence type="ECO:0000313" key="10">
    <source>
        <dbReference type="Proteomes" id="UP000198406"/>
    </source>
</evidence>
<proteinExistence type="inferred from homology"/>
<dbReference type="PANTHER" id="PTHR11802">
    <property type="entry name" value="SERINE PROTEASE FAMILY S10 SERINE CARBOXYPEPTIDASE"/>
    <property type="match status" value="1"/>
</dbReference>
<comment type="similarity">
    <text evidence="1">Belongs to the peptidase S10 family.</text>
</comment>
<evidence type="ECO:0000256" key="3">
    <source>
        <dbReference type="ARBA" id="ARBA00022670"/>
    </source>
</evidence>
<dbReference type="GO" id="GO:0006508">
    <property type="term" value="P:proteolysis"/>
    <property type="evidence" value="ECO:0007669"/>
    <property type="project" value="UniProtKB-KW"/>
</dbReference>
<dbReference type="InterPro" id="IPR001563">
    <property type="entry name" value="Peptidase_S10"/>
</dbReference>
<dbReference type="Gene3D" id="3.40.50.1820">
    <property type="entry name" value="alpha/beta hydrolase"/>
    <property type="match status" value="1"/>
</dbReference>
<accession>A0A1Z5JFA0</accession>
<keyword evidence="7" id="KW-1133">Transmembrane helix</keyword>
<reference evidence="9 10" key="1">
    <citation type="journal article" date="2015" name="Plant Cell">
        <title>Oil accumulation by the oleaginous diatom Fistulifera solaris as revealed by the genome and transcriptome.</title>
        <authorList>
            <person name="Tanaka T."/>
            <person name="Maeda Y."/>
            <person name="Veluchamy A."/>
            <person name="Tanaka M."/>
            <person name="Abida H."/>
            <person name="Marechal E."/>
            <person name="Bowler C."/>
            <person name="Muto M."/>
            <person name="Sunaga Y."/>
            <person name="Tanaka M."/>
            <person name="Yoshino T."/>
            <person name="Taniguchi T."/>
            <person name="Fukuda Y."/>
            <person name="Nemoto M."/>
            <person name="Matsumoto M."/>
            <person name="Wong P.S."/>
            <person name="Aburatani S."/>
            <person name="Fujibuchi W."/>
        </authorList>
    </citation>
    <scope>NUCLEOTIDE SEQUENCE [LARGE SCALE GENOMIC DNA]</scope>
    <source>
        <strain evidence="9 10">JPCC DA0580</strain>
    </source>
</reference>
<dbReference type="PANTHER" id="PTHR11802:SF3">
    <property type="entry name" value="RETINOID-INDUCIBLE SERINE CARBOXYPEPTIDASE"/>
    <property type="match status" value="1"/>
</dbReference>
<keyword evidence="6" id="KW-0325">Glycoprotein</keyword>
<gene>
    <name evidence="9" type="ORF">FisN_15Hh166</name>
</gene>
<evidence type="ECO:0000256" key="2">
    <source>
        <dbReference type="ARBA" id="ARBA00022645"/>
    </source>
</evidence>
<keyword evidence="4 8" id="KW-0732">Signal</keyword>
<keyword evidence="5" id="KW-0378">Hydrolase</keyword>
<dbReference type="Proteomes" id="UP000198406">
    <property type="component" value="Unassembled WGS sequence"/>
</dbReference>
<dbReference type="PRINTS" id="PR00724">
    <property type="entry name" value="CRBOXYPTASEC"/>
</dbReference>
<feature type="chain" id="PRO_5012012330" description="Carboxypeptidase" evidence="8">
    <location>
        <begin position="24"/>
        <end position="570"/>
    </location>
</feature>
<evidence type="ECO:0008006" key="11">
    <source>
        <dbReference type="Google" id="ProtNLM"/>
    </source>
</evidence>
<keyword evidence="7" id="KW-0812">Transmembrane</keyword>